<dbReference type="InterPro" id="IPR008912">
    <property type="entry name" value="Uncharacterised_CoxE"/>
</dbReference>
<dbReference type="EMBL" id="JBHRUV010000017">
    <property type="protein sequence ID" value="MFC3265568.1"/>
    <property type="molecule type" value="Genomic_DNA"/>
</dbReference>
<evidence type="ECO:0000313" key="2">
    <source>
        <dbReference type="EMBL" id="MFC3265568.1"/>
    </source>
</evidence>
<dbReference type="PIRSF" id="PIRSF010256">
    <property type="entry name" value="CoxE_vWa"/>
    <property type="match status" value="1"/>
</dbReference>
<dbReference type="PANTHER" id="PTHR39338">
    <property type="entry name" value="BLL5662 PROTEIN-RELATED"/>
    <property type="match status" value="1"/>
</dbReference>
<dbReference type="PANTHER" id="PTHR39338:SF5">
    <property type="entry name" value="BLR6139 PROTEIN"/>
    <property type="match status" value="1"/>
</dbReference>
<dbReference type="InterPro" id="IPR011195">
    <property type="entry name" value="UCP010256"/>
</dbReference>
<dbReference type="InterPro" id="IPR036465">
    <property type="entry name" value="vWFA_dom_sf"/>
</dbReference>
<keyword evidence="3" id="KW-1185">Reference proteome</keyword>
<organism evidence="2 3">
    <name type="scientific">Camelimonas abortus</name>
    <dbReference type="NCBI Taxonomy" id="1017184"/>
    <lineage>
        <taxon>Bacteria</taxon>
        <taxon>Pseudomonadati</taxon>
        <taxon>Pseudomonadota</taxon>
        <taxon>Alphaproteobacteria</taxon>
        <taxon>Hyphomicrobiales</taxon>
        <taxon>Chelatococcaceae</taxon>
        <taxon>Camelimonas</taxon>
    </lineage>
</organism>
<dbReference type="Gene3D" id="3.40.50.410">
    <property type="entry name" value="von Willebrand factor, type A domain"/>
    <property type="match status" value="1"/>
</dbReference>
<feature type="region of interest" description="Disordered" evidence="1">
    <location>
        <begin position="75"/>
        <end position="154"/>
    </location>
</feature>
<comment type="caution">
    <text evidence="2">The sequence shown here is derived from an EMBL/GenBank/DDBJ whole genome shotgun (WGS) entry which is preliminary data.</text>
</comment>
<dbReference type="RefSeq" id="WP_376831585.1">
    <property type="nucleotide sequence ID" value="NZ_JBHLWR010000006.1"/>
</dbReference>
<evidence type="ECO:0000313" key="3">
    <source>
        <dbReference type="Proteomes" id="UP001595536"/>
    </source>
</evidence>
<evidence type="ECO:0000256" key="1">
    <source>
        <dbReference type="SAM" id="MobiDB-lite"/>
    </source>
</evidence>
<dbReference type="SUPFAM" id="SSF53300">
    <property type="entry name" value="vWA-like"/>
    <property type="match status" value="1"/>
</dbReference>
<reference evidence="3" key="1">
    <citation type="journal article" date="2019" name="Int. J. Syst. Evol. Microbiol.">
        <title>The Global Catalogue of Microorganisms (GCM) 10K type strain sequencing project: providing services to taxonomists for standard genome sequencing and annotation.</title>
        <authorList>
            <consortium name="The Broad Institute Genomics Platform"/>
            <consortium name="The Broad Institute Genome Sequencing Center for Infectious Disease"/>
            <person name="Wu L."/>
            <person name="Ma J."/>
        </authorList>
    </citation>
    <scope>NUCLEOTIDE SEQUENCE [LARGE SCALE GENOMIC DNA]</scope>
    <source>
        <strain evidence="3">CCM 7941</strain>
    </source>
</reference>
<gene>
    <name evidence="2" type="ORF">ACFOEX_04200</name>
</gene>
<sequence>MTQVLGEFIRALREADVRISPAEVIDAEAVLALVGYENRTLLAHGLSQALAKSDADKAAFWDVFDRFFAFAPFSERPAAEQAGPDGGDDQERREADGAADAPRDEAAVTGMASAGGEGQGSGAASGKGDGALKGKGDAGAGAPGEAAAAPVTGPHGETLTAAEELARLLERGDSASLALRVAEAAQQAGLSDIRFFTQRGMYQWRILQLMGSEELGRWIDQAEHGSNAAAAARAARLRGLRAALHDQVRDYVETQLQLFAGNEGRRLREDMLASQRIGQLDRSDMQIMQGLVRKMAKRLISLHSRRRRKARRGVLDARRTIRANMQYEGVPFHTIWRRTKVDRPKVMLVCDVSGSVAQVSRFLLLFMHSLHEVLPEVRSFAFSSNLGEVTELFGNYPPDVAMGRTLQRFGGSTDYGHALSDFARLALDDVDRRTTVIILGDARNNNGDPRAHILQAIQQRAKQVLFLNPEHRSRWGTGDSVMPVYAAYCNRVISCGSLKELERVVSDLLRTAA</sequence>
<feature type="compositionally biased region" description="Basic and acidic residues" evidence="1">
    <location>
        <begin position="89"/>
        <end position="106"/>
    </location>
</feature>
<dbReference type="Proteomes" id="UP001595536">
    <property type="component" value="Unassembled WGS sequence"/>
</dbReference>
<dbReference type="Pfam" id="PF05762">
    <property type="entry name" value="VWA_CoxE"/>
    <property type="match status" value="1"/>
</dbReference>
<protein>
    <submittedName>
        <fullName evidence="2">VWA domain-containing protein</fullName>
    </submittedName>
</protein>
<accession>A0ABV7LCT7</accession>
<proteinExistence type="predicted"/>
<feature type="compositionally biased region" description="Gly residues" evidence="1">
    <location>
        <begin position="113"/>
        <end position="129"/>
    </location>
</feature>
<name>A0ABV7LCT7_9HYPH</name>